<dbReference type="InterPro" id="IPR000182">
    <property type="entry name" value="GNAT_dom"/>
</dbReference>
<name>A0A6B3NU84_9PSED</name>
<evidence type="ECO:0000313" key="5">
    <source>
        <dbReference type="EMBL" id="NER63958.1"/>
    </source>
</evidence>
<sequence>MPARIRLATTCDIEALFQIRTSVVQNHLSREQMLEMGITPSRLADAITAAPCAWVAEVDDTPVAFAMVDLEDACVFALFVTPAFEGQGLARRLMLEAEAALFARHPRIWLETDGRDTVRANGFYQRLGWAVVAQLDEGDVRYEKAR</sequence>
<reference evidence="6 7" key="1">
    <citation type="submission" date="2020-02" db="EMBL/GenBank/DDBJ databases">
        <title>Broccoli isolated Pseudomonas sp.</title>
        <authorList>
            <person name="Fujikawa T."/>
            <person name="Sawada H."/>
        </authorList>
    </citation>
    <scope>NUCLEOTIDE SEQUENCE [LARGE SCALE GENOMIC DNA]</scope>
    <source>
        <strain evidence="5 7">MAFF212427</strain>
        <strain evidence="4 6">MAFF212428</strain>
    </source>
</reference>
<protein>
    <submittedName>
        <fullName evidence="5">GNAT family N-acetyltransferase</fullName>
    </submittedName>
</protein>
<evidence type="ECO:0000256" key="1">
    <source>
        <dbReference type="ARBA" id="ARBA00022679"/>
    </source>
</evidence>
<dbReference type="Pfam" id="PF00583">
    <property type="entry name" value="Acetyltransf_1"/>
    <property type="match status" value="1"/>
</dbReference>
<evidence type="ECO:0000313" key="6">
    <source>
        <dbReference type="Proteomes" id="UP000480410"/>
    </source>
</evidence>
<dbReference type="AlphaFoldDB" id="A0A6B3NU84"/>
<organism evidence="5 7">
    <name type="scientific">Pseudomonas brassicae</name>
    <dbReference type="NCBI Taxonomy" id="2708063"/>
    <lineage>
        <taxon>Bacteria</taxon>
        <taxon>Pseudomonadati</taxon>
        <taxon>Pseudomonadota</taxon>
        <taxon>Gammaproteobacteria</taxon>
        <taxon>Pseudomonadales</taxon>
        <taxon>Pseudomonadaceae</taxon>
        <taxon>Pseudomonas</taxon>
    </lineage>
</organism>
<proteinExistence type="predicted"/>
<accession>A0A6M0CPB4</accession>
<dbReference type="InterPro" id="IPR016181">
    <property type="entry name" value="Acyl_CoA_acyltransferase"/>
</dbReference>
<dbReference type="GO" id="GO:0016747">
    <property type="term" value="F:acyltransferase activity, transferring groups other than amino-acyl groups"/>
    <property type="evidence" value="ECO:0007669"/>
    <property type="project" value="InterPro"/>
</dbReference>
<dbReference type="EMBL" id="JAAHBV010000073">
    <property type="protein sequence ID" value="NER59395.1"/>
    <property type="molecule type" value="Genomic_DNA"/>
</dbReference>
<dbReference type="InterPro" id="IPR050832">
    <property type="entry name" value="Bact_Acetyltransf"/>
</dbReference>
<dbReference type="SUPFAM" id="SSF55729">
    <property type="entry name" value="Acyl-CoA N-acyltransferases (Nat)"/>
    <property type="match status" value="1"/>
</dbReference>
<feature type="domain" description="N-acetyltransferase" evidence="3">
    <location>
        <begin position="3"/>
        <end position="146"/>
    </location>
</feature>
<keyword evidence="1 5" id="KW-0808">Transferase</keyword>
<gene>
    <name evidence="4" type="ORF">G3435_04200</name>
    <name evidence="5" type="ORF">G3436_08675</name>
</gene>
<dbReference type="EMBL" id="JAAHBU010000100">
    <property type="protein sequence ID" value="NER63958.1"/>
    <property type="molecule type" value="Genomic_DNA"/>
</dbReference>
<evidence type="ECO:0000259" key="3">
    <source>
        <dbReference type="PROSITE" id="PS51186"/>
    </source>
</evidence>
<accession>A0A6B3NU84</accession>
<evidence type="ECO:0000313" key="7">
    <source>
        <dbReference type="Proteomes" id="UP000482634"/>
    </source>
</evidence>
<comment type="caution">
    <text evidence="5">The sequence shown here is derived from an EMBL/GenBank/DDBJ whole genome shotgun (WGS) entry which is preliminary data.</text>
</comment>
<dbReference type="Proteomes" id="UP000480410">
    <property type="component" value="Unassembled WGS sequence"/>
</dbReference>
<keyword evidence="2" id="KW-0012">Acyltransferase</keyword>
<keyword evidence="7" id="KW-1185">Reference proteome</keyword>
<dbReference type="Proteomes" id="UP000482634">
    <property type="component" value="Unassembled WGS sequence"/>
</dbReference>
<evidence type="ECO:0000313" key="4">
    <source>
        <dbReference type="EMBL" id="NER59395.1"/>
    </source>
</evidence>
<dbReference type="PANTHER" id="PTHR43877">
    <property type="entry name" value="AMINOALKYLPHOSPHONATE N-ACETYLTRANSFERASE-RELATED-RELATED"/>
    <property type="match status" value="1"/>
</dbReference>
<dbReference type="CDD" id="cd04301">
    <property type="entry name" value="NAT_SF"/>
    <property type="match status" value="1"/>
</dbReference>
<dbReference type="PROSITE" id="PS51186">
    <property type="entry name" value="GNAT"/>
    <property type="match status" value="1"/>
</dbReference>
<dbReference type="RefSeq" id="WP_163943635.1">
    <property type="nucleotide sequence ID" value="NZ_JAAHBU010000100.1"/>
</dbReference>
<dbReference type="Gene3D" id="3.40.630.30">
    <property type="match status" value="1"/>
</dbReference>
<evidence type="ECO:0000256" key="2">
    <source>
        <dbReference type="ARBA" id="ARBA00023315"/>
    </source>
</evidence>